<reference evidence="1" key="1">
    <citation type="submission" date="2021-06" db="EMBL/GenBank/DDBJ databases">
        <authorList>
            <person name="Kallberg Y."/>
            <person name="Tangrot J."/>
            <person name="Rosling A."/>
        </authorList>
    </citation>
    <scope>NUCLEOTIDE SEQUENCE</scope>
    <source>
        <strain evidence="1">IN212</strain>
    </source>
</reference>
<dbReference type="AlphaFoldDB" id="A0A9N9J9K2"/>
<comment type="caution">
    <text evidence="1">The sequence shown here is derived from an EMBL/GenBank/DDBJ whole genome shotgun (WGS) entry which is preliminary data.</text>
</comment>
<keyword evidence="2" id="KW-1185">Reference proteome</keyword>
<dbReference type="EMBL" id="CAJVPZ010045912">
    <property type="protein sequence ID" value="CAG8770091.1"/>
    <property type="molecule type" value="Genomic_DNA"/>
</dbReference>
<dbReference type="Proteomes" id="UP000789396">
    <property type="component" value="Unassembled WGS sequence"/>
</dbReference>
<proteinExistence type="predicted"/>
<evidence type="ECO:0000313" key="2">
    <source>
        <dbReference type="Proteomes" id="UP000789396"/>
    </source>
</evidence>
<sequence>KEIKWIPMDGNNLQEIEKEEINEKGIIKEEGINGIDEKEIKEEIKEKEIEEELDFFMAIWED</sequence>
<gene>
    <name evidence="1" type="ORF">RFULGI_LOCUS14997</name>
</gene>
<accession>A0A9N9J9K2</accession>
<name>A0A9N9J9K2_9GLOM</name>
<feature type="non-terminal residue" evidence="1">
    <location>
        <position position="1"/>
    </location>
</feature>
<evidence type="ECO:0000313" key="1">
    <source>
        <dbReference type="EMBL" id="CAG8770091.1"/>
    </source>
</evidence>
<feature type="non-terminal residue" evidence="1">
    <location>
        <position position="62"/>
    </location>
</feature>
<protein>
    <submittedName>
        <fullName evidence="1">594_t:CDS:1</fullName>
    </submittedName>
</protein>
<organism evidence="1 2">
    <name type="scientific">Racocetra fulgida</name>
    <dbReference type="NCBI Taxonomy" id="60492"/>
    <lineage>
        <taxon>Eukaryota</taxon>
        <taxon>Fungi</taxon>
        <taxon>Fungi incertae sedis</taxon>
        <taxon>Mucoromycota</taxon>
        <taxon>Glomeromycotina</taxon>
        <taxon>Glomeromycetes</taxon>
        <taxon>Diversisporales</taxon>
        <taxon>Gigasporaceae</taxon>
        <taxon>Racocetra</taxon>
    </lineage>
</organism>